<dbReference type="InterPro" id="IPR015927">
    <property type="entry name" value="Peptidase_S24_S26A/B/C"/>
</dbReference>
<accession>A0A437MC40</accession>
<feature type="domain" description="HTH cro/C1-type" evidence="4">
    <location>
        <begin position="25"/>
        <end position="80"/>
    </location>
</feature>
<dbReference type="PANTHER" id="PTHR40661:SF3">
    <property type="entry name" value="FELS-1 PROPHAGE TRANSCRIPTIONAL REGULATOR"/>
    <property type="match status" value="1"/>
</dbReference>
<dbReference type="OrthoDB" id="9792157at2"/>
<dbReference type="SUPFAM" id="SSF47413">
    <property type="entry name" value="lambda repressor-like DNA-binding domains"/>
    <property type="match status" value="1"/>
</dbReference>
<proteinExistence type="predicted"/>
<dbReference type="PANTHER" id="PTHR40661">
    <property type="match status" value="1"/>
</dbReference>
<evidence type="ECO:0000256" key="1">
    <source>
        <dbReference type="ARBA" id="ARBA00023015"/>
    </source>
</evidence>
<dbReference type="CDD" id="cd00093">
    <property type="entry name" value="HTH_XRE"/>
    <property type="match status" value="1"/>
</dbReference>
<keyword evidence="2" id="KW-0238">DNA-binding</keyword>
<dbReference type="InterPro" id="IPR039418">
    <property type="entry name" value="LexA-like"/>
</dbReference>
<keyword evidence="6" id="KW-1185">Reference proteome</keyword>
<keyword evidence="1" id="KW-0805">Transcription regulation</keyword>
<protein>
    <submittedName>
        <fullName evidence="5">Helix-turn-helix transcriptional regulator</fullName>
    </submittedName>
</protein>
<dbReference type="SUPFAM" id="SSF51306">
    <property type="entry name" value="LexA/Signal peptidase"/>
    <property type="match status" value="1"/>
</dbReference>
<comment type="caution">
    <text evidence="5">The sequence shown here is derived from an EMBL/GenBank/DDBJ whole genome shotgun (WGS) entry which is preliminary data.</text>
</comment>
<evidence type="ECO:0000313" key="6">
    <source>
        <dbReference type="Proteomes" id="UP000282957"/>
    </source>
</evidence>
<dbReference type="SMART" id="SM00530">
    <property type="entry name" value="HTH_XRE"/>
    <property type="match status" value="1"/>
</dbReference>
<dbReference type="InterPro" id="IPR010982">
    <property type="entry name" value="Lambda_DNA-bd_dom_sf"/>
</dbReference>
<dbReference type="EMBL" id="SACL01000006">
    <property type="protein sequence ID" value="RVT95221.1"/>
    <property type="molecule type" value="Genomic_DNA"/>
</dbReference>
<gene>
    <name evidence="5" type="ORF">EOD42_16685</name>
</gene>
<dbReference type="AlphaFoldDB" id="A0A437MC40"/>
<dbReference type="Gene3D" id="1.10.260.40">
    <property type="entry name" value="lambda repressor-like DNA-binding domains"/>
    <property type="match status" value="1"/>
</dbReference>
<dbReference type="GO" id="GO:0003677">
    <property type="term" value="F:DNA binding"/>
    <property type="evidence" value="ECO:0007669"/>
    <property type="project" value="UniProtKB-KW"/>
</dbReference>
<evidence type="ECO:0000313" key="5">
    <source>
        <dbReference type="EMBL" id="RVT95221.1"/>
    </source>
</evidence>
<reference evidence="5 6" key="1">
    <citation type="submission" date="2019-01" db="EMBL/GenBank/DDBJ databases">
        <authorList>
            <person name="Chen W.-M."/>
        </authorList>
    </citation>
    <scope>NUCLEOTIDE SEQUENCE [LARGE SCALE GENOMIC DNA]</scope>
    <source>
        <strain evidence="5 6">CCP-6</strain>
    </source>
</reference>
<dbReference type="Proteomes" id="UP000282957">
    <property type="component" value="Unassembled WGS sequence"/>
</dbReference>
<dbReference type="Pfam" id="PF13443">
    <property type="entry name" value="HTH_26"/>
    <property type="match status" value="1"/>
</dbReference>
<keyword evidence="3" id="KW-0804">Transcription</keyword>
<evidence type="ECO:0000256" key="2">
    <source>
        <dbReference type="ARBA" id="ARBA00023125"/>
    </source>
</evidence>
<evidence type="ECO:0000256" key="3">
    <source>
        <dbReference type="ARBA" id="ARBA00023163"/>
    </source>
</evidence>
<dbReference type="RefSeq" id="WP_127788709.1">
    <property type="nucleotide sequence ID" value="NZ_SACL01000006.1"/>
</dbReference>
<dbReference type="Pfam" id="PF00717">
    <property type="entry name" value="Peptidase_S24"/>
    <property type="match status" value="1"/>
</dbReference>
<dbReference type="Gene3D" id="2.10.109.10">
    <property type="entry name" value="Umud Fragment, subunit A"/>
    <property type="match status" value="1"/>
</dbReference>
<sequence length="249" mass="27042">MASTVKAISAGDHQDIFGHNGPMTRLAEVLAARHLQAADLARLTGTDPSTVSKLVRGARELRRHWAEKFAPPLTVRPEDLLTKPGAPIPAEPFAAGSDVQPVATRQPMEAARLPLSAQVPVMGTVSCGTDGQFEVNLTDGPLEYVDVPAKLVGVPDIFALFVAGDSMAGVWAPGDTVYVSRKRPVTPGSYAVVLVEMGQGEQPAAYLKEYVGGDNQRITLRQYNPQTEKVIERARVKEMWRALHWRELL</sequence>
<evidence type="ECO:0000259" key="4">
    <source>
        <dbReference type="SMART" id="SM00530"/>
    </source>
</evidence>
<name>A0A437MC40_9PROT</name>
<dbReference type="InterPro" id="IPR036286">
    <property type="entry name" value="LexA/Signal_pep-like_sf"/>
</dbReference>
<organism evidence="5 6">
    <name type="scientific">Rhodovarius crocodyli</name>
    <dbReference type="NCBI Taxonomy" id="1979269"/>
    <lineage>
        <taxon>Bacteria</taxon>
        <taxon>Pseudomonadati</taxon>
        <taxon>Pseudomonadota</taxon>
        <taxon>Alphaproteobacteria</taxon>
        <taxon>Acetobacterales</taxon>
        <taxon>Roseomonadaceae</taxon>
        <taxon>Rhodovarius</taxon>
    </lineage>
</organism>
<dbReference type="InterPro" id="IPR001387">
    <property type="entry name" value="Cro/C1-type_HTH"/>
</dbReference>
<dbReference type="CDD" id="cd06529">
    <property type="entry name" value="S24_LexA-like"/>
    <property type="match status" value="1"/>
</dbReference>